<protein>
    <submittedName>
        <fullName evidence="2">Cysteine-rich CPCC</fullName>
    </submittedName>
</protein>
<dbReference type="Pfam" id="PF14206">
    <property type="entry name" value="Cys_rich_CPCC"/>
    <property type="match status" value="1"/>
</dbReference>
<feature type="domain" description="Cysteine-rich CPCC" evidence="1">
    <location>
        <begin position="121"/>
        <end position="172"/>
    </location>
</feature>
<dbReference type="InterPro" id="IPR025983">
    <property type="entry name" value="Cys_rich_CPCC"/>
</dbReference>
<accession>A0A1H4WIC0</accession>
<evidence type="ECO:0000313" key="2">
    <source>
        <dbReference type="EMBL" id="SEC92361.1"/>
    </source>
</evidence>
<organism evidence="2 3">
    <name type="scientific">Pseudomonas saponiphila</name>
    <dbReference type="NCBI Taxonomy" id="556534"/>
    <lineage>
        <taxon>Bacteria</taxon>
        <taxon>Pseudomonadati</taxon>
        <taxon>Pseudomonadota</taxon>
        <taxon>Gammaproteobacteria</taxon>
        <taxon>Pseudomonadales</taxon>
        <taxon>Pseudomonadaceae</taxon>
        <taxon>Pseudomonas</taxon>
    </lineage>
</organism>
<dbReference type="EMBL" id="FNTJ01000002">
    <property type="protein sequence ID" value="SEC92361.1"/>
    <property type="molecule type" value="Genomic_DNA"/>
</dbReference>
<gene>
    <name evidence="2" type="ORF">SAMN05216178_5404</name>
</gene>
<evidence type="ECO:0000259" key="1">
    <source>
        <dbReference type="Pfam" id="PF14206"/>
    </source>
</evidence>
<dbReference type="AlphaFoldDB" id="A0A1H4WIC0"/>
<evidence type="ECO:0000313" key="3">
    <source>
        <dbReference type="Proteomes" id="UP000198982"/>
    </source>
</evidence>
<name>A0A1H4WIC0_9PSED</name>
<keyword evidence="3" id="KW-1185">Reference proteome</keyword>
<dbReference type="Proteomes" id="UP000198982">
    <property type="component" value="Unassembled WGS sequence"/>
</dbReference>
<reference evidence="3" key="1">
    <citation type="submission" date="2016-10" db="EMBL/GenBank/DDBJ databases">
        <authorList>
            <person name="Varghese N."/>
            <person name="Submissions S."/>
        </authorList>
    </citation>
    <scope>NUCLEOTIDE SEQUENCE [LARGE SCALE GENOMIC DNA]</scope>
    <source>
        <strain evidence="3">DSM 9751</strain>
    </source>
</reference>
<sequence length="190" mass="21271">MNRPPTPSPMKRLTANAAIDLLSRQRLPGLDPAARASHLLNWWGIDSDDLEFAALSPSLQQQIRAQPEPPEEVQDPRYDALLLIALRAEYRGVTHGYLRRSLREAGLGDYAVSADTEYLEACPCCGYRTLSARGEYQICDLCHWEDDGSQALDVLSGPNHKTLGQAREHFTQQLGRLPLDKWPHISKDSP</sequence>
<proteinExistence type="predicted"/>